<evidence type="ECO:0000256" key="1">
    <source>
        <dbReference type="SAM" id="MobiDB-lite"/>
    </source>
</evidence>
<feature type="region of interest" description="Disordered" evidence="1">
    <location>
        <begin position="31"/>
        <end position="66"/>
    </location>
</feature>
<evidence type="ECO:0000313" key="3">
    <source>
        <dbReference type="Proteomes" id="UP000240542"/>
    </source>
</evidence>
<gene>
    <name evidence="2" type="ORF">CLV63_10396</name>
</gene>
<dbReference type="Proteomes" id="UP000240542">
    <property type="component" value="Unassembled WGS sequence"/>
</dbReference>
<proteinExistence type="predicted"/>
<sequence length="66" mass="6946">MRLMAPAKHEIDAEFLALVEELSVRALDTVAPATARLSPTSEPPAEDGEGDSGADDAPAEKPEKDD</sequence>
<dbReference type="AlphaFoldDB" id="A0A2P8DQ77"/>
<protein>
    <submittedName>
        <fullName evidence="2">Uncharacterized protein</fullName>
    </submittedName>
</protein>
<keyword evidence="3" id="KW-1185">Reference proteome</keyword>
<name>A0A2P8DQ77_9ACTN</name>
<organism evidence="2 3">
    <name type="scientific">Murinocardiopsis flavida</name>
    <dbReference type="NCBI Taxonomy" id="645275"/>
    <lineage>
        <taxon>Bacteria</taxon>
        <taxon>Bacillati</taxon>
        <taxon>Actinomycetota</taxon>
        <taxon>Actinomycetes</taxon>
        <taxon>Streptosporangiales</taxon>
        <taxon>Nocardiopsidaceae</taxon>
        <taxon>Murinocardiopsis</taxon>
    </lineage>
</organism>
<feature type="compositionally biased region" description="Acidic residues" evidence="1">
    <location>
        <begin position="44"/>
        <end position="54"/>
    </location>
</feature>
<comment type="caution">
    <text evidence="2">The sequence shown here is derived from an EMBL/GenBank/DDBJ whole genome shotgun (WGS) entry which is preliminary data.</text>
</comment>
<dbReference type="EMBL" id="PYGA01000003">
    <property type="protein sequence ID" value="PSK99373.1"/>
    <property type="molecule type" value="Genomic_DNA"/>
</dbReference>
<dbReference type="RefSeq" id="WP_106581799.1">
    <property type="nucleotide sequence ID" value="NZ_PYGA01000003.1"/>
</dbReference>
<reference evidence="2 3" key="1">
    <citation type="submission" date="2018-03" db="EMBL/GenBank/DDBJ databases">
        <title>Genomic Encyclopedia of Archaeal and Bacterial Type Strains, Phase II (KMG-II): from individual species to whole genera.</title>
        <authorList>
            <person name="Goeker M."/>
        </authorList>
    </citation>
    <scope>NUCLEOTIDE SEQUENCE [LARGE SCALE GENOMIC DNA]</scope>
    <source>
        <strain evidence="2 3">DSM 45312</strain>
    </source>
</reference>
<evidence type="ECO:0000313" key="2">
    <source>
        <dbReference type="EMBL" id="PSK99373.1"/>
    </source>
</evidence>
<accession>A0A2P8DQ77</accession>